<evidence type="ECO:0000256" key="4">
    <source>
        <dbReference type="ARBA" id="ARBA00023163"/>
    </source>
</evidence>
<keyword evidence="7" id="KW-1185">Reference proteome</keyword>
<dbReference type="PROSITE" id="PS50943">
    <property type="entry name" value="HTH_CROC1"/>
    <property type="match status" value="1"/>
</dbReference>
<name>A0A7Y0B0I0_9HYPH</name>
<evidence type="ECO:0000256" key="1">
    <source>
        <dbReference type="ARBA" id="ARBA00007227"/>
    </source>
</evidence>
<comment type="caution">
    <text evidence="6">The sequence shown here is derived from an EMBL/GenBank/DDBJ whole genome shotgun (WGS) entry which is preliminary data.</text>
</comment>
<dbReference type="GO" id="GO:0003677">
    <property type="term" value="F:DNA binding"/>
    <property type="evidence" value="ECO:0007669"/>
    <property type="project" value="UniProtKB-KW"/>
</dbReference>
<keyword evidence="2" id="KW-0805">Transcription regulation</keyword>
<sequence length="466" mass="51826">MAEKQGVYLGTRLRRLRRNLGLTQNEMASDLEISPSYIALMERNHRPVTAEILLRLARSYKIDMSDLAGDGGADHAARLQTVIKDPIFADIDFAATEIAEVASSFPAFSEAMLRLYTTYREEQLALADRLPDQRGGSSSVIDPVAATRRFLAARRNSFPNLDTIAERLATTVAEKGGMTAYLTERHGLRIRRLPSSVMSDSLRRHDLHRKQILLDESLDMASQQFQLAQQLAYLEFGREIAAAVHEGGFTDQASERLTHRALASYCAAALLMPYSAFAKAVEAKRYDLAALSRQFGTSFEQTAHRLTTLQKPGQERIPFFFVRIDSAGNVSKRLDGAHFPFSSYGGGCPLWNVHQVFRTPGEIVTQWLEFPDGQKFFSIARTVSAGGGAFGVTRVDRAVALVCDAQHAERLVYVRPETDRTPTPVGMACRLCQRATCTSRAEPPIGRQILVDDYRRTVAPFGFEDT</sequence>
<dbReference type="SMART" id="SM00530">
    <property type="entry name" value="HTH_XRE"/>
    <property type="match status" value="1"/>
</dbReference>
<dbReference type="CDD" id="cd00093">
    <property type="entry name" value="HTH_XRE"/>
    <property type="match status" value="1"/>
</dbReference>
<comment type="similarity">
    <text evidence="1">Belongs to the short-chain fatty acyl-CoA assimilation regulator (ScfR) family.</text>
</comment>
<gene>
    <name evidence="6" type="ORF">HHL25_21865</name>
</gene>
<dbReference type="InterPro" id="IPR050807">
    <property type="entry name" value="TransReg_Diox_bact_type"/>
</dbReference>
<evidence type="ECO:0000259" key="5">
    <source>
        <dbReference type="PROSITE" id="PS50943"/>
    </source>
</evidence>
<dbReference type="AlphaFoldDB" id="A0A7Y0B0I0"/>
<dbReference type="Pfam" id="PF09856">
    <property type="entry name" value="ScfRs"/>
    <property type="match status" value="1"/>
</dbReference>
<dbReference type="RefSeq" id="WP_169595355.1">
    <property type="nucleotide sequence ID" value="NZ_JABBGK010000008.1"/>
</dbReference>
<evidence type="ECO:0000313" key="6">
    <source>
        <dbReference type="EMBL" id="NML76790.1"/>
    </source>
</evidence>
<dbReference type="EMBL" id="JABBGK010000008">
    <property type="protein sequence ID" value="NML76790.1"/>
    <property type="molecule type" value="Genomic_DNA"/>
</dbReference>
<dbReference type="InterPro" id="IPR010982">
    <property type="entry name" value="Lambda_DNA-bd_dom_sf"/>
</dbReference>
<protein>
    <submittedName>
        <fullName evidence="6">DUF2083 domain-containing protein</fullName>
    </submittedName>
</protein>
<accession>A0A7Y0B0I0</accession>
<dbReference type="InterPro" id="IPR010359">
    <property type="entry name" value="IrrE_HExxH"/>
</dbReference>
<dbReference type="SUPFAM" id="SSF47413">
    <property type="entry name" value="lambda repressor-like DNA-binding domains"/>
    <property type="match status" value="1"/>
</dbReference>
<feature type="domain" description="HTH cro/C1-type" evidence="5">
    <location>
        <begin position="13"/>
        <end position="67"/>
    </location>
</feature>
<evidence type="ECO:0000256" key="3">
    <source>
        <dbReference type="ARBA" id="ARBA00023125"/>
    </source>
</evidence>
<dbReference type="Pfam" id="PF01381">
    <property type="entry name" value="HTH_3"/>
    <property type="match status" value="1"/>
</dbReference>
<dbReference type="Pfam" id="PF06114">
    <property type="entry name" value="Peptidase_M78"/>
    <property type="match status" value="1"/>
</dbReference>
<dbReference type="InterPro" id="IPR026281">
    <property type="entry name" value="HTH_RamB"/>
</dbReference>
<keyword evidence="4" id="KW-0804">Transcription</keyword>
<proteinExistence type="inferred from homology"/>
<dbReference type="PANTHER" id="PTHR46797">
    <property type="entry name" value="HTH-TYPE TRANSCRIPTIONAL REGULATOR"/>
    <property type="match status" value="1"/>
</dbReference>
<dbReference type="PANTHER" id="PTHR46797:SF23">
    <property type="entry name" value="HTH-TYPE TRANSCRIPTIONAL REGULATOR SUTR"/>
    <property type="match status" value="1"/>
</dbReference>
<keyword evidence="3" id="KW-0238">DNA-binding</keyword>
<dbReference type="Proteomes" id="UP000541470">
    <property type="component" value="Unassembled WGS sequence"/>
</dbReference>
<reference evidence="6 7" key="1">
    <citation type="submission" date="2020-04" db="EMBL/GenBank/DDBJ databases">
        <title>Rhizobium sp. S-51 isolated from soil.</title>
        <authorList>
            <person name="Dahal R.H."/>
        </authorList>
    </citation>
    <scope>NUCLEOTIDE SEQUENCE [LARGE SCALE GENOMIC DNA]</scope>
    <source>
        <strain evidence="6 7">S-51</strain>
    </source>
</reference>
<dbReference type="Gene3D" id="1.10.260.40">
    <property type="entry name" value="lambda repressor-like DNA-binding domains"/>
    <property type="match status" value="1"/>
</dbReference>
<evidence type="ECO:0000313" key="7">
    <source>
        <dbReference type="Proteomes" id="UP000541470"/>
    </source>
</evidence>
<dbReference type="PIRSF" id="PIRSF019251">
    <property type="entry name" value="Rv0465c"/>
    <property type="match status" value="1"/>
</dbReference>
<dbReference type="InterPro" id="IPR001387">
    <property type="entry name" value="Cro/C1-type_HTH"/>
</dbReference>
<evidence type="ECO:0000256" key="2">
    <source>
        <dbReference type="ARBA" id="ARBA00023015"/>
    </source>
</evidence>
<dbReference type="InterPro" id="IPR018653">
    <property type="entry name" value="ScfR_C"/>
</dbReference>
<organism evidence="6 7">
    <name type="scientific">Rhizobium terricola</name>
    <dbReference type="NCBI Taxonomy" id="2728849"/>
    <lineage>
        <taxon>Bacteria</taxon>
        <taxon>Pseudomonadati</taxon>
        <taxon>Pseudomonadota</taxon>
        <taxon>Alphaproteobacteria</taxon>
        <taxon>Hyphomicrobiales</taxon>
        <taxon>Rhizobiaceae</taxon>
        <taxon>Rhizobium/Agrobacterium group</taxon>
        <taxon>Rhizobium</taxon>
    </lineage>
</organism>
<dbReference type="GO" id="GO:0005829">
    <property type="term" value="C:cytosol"/>
    <property type="evidence" value="ECO:0007669"/>
    <property type="project" value="TreeGrafter"/>
</dbReference>
<dbReference type="GO" id="GO:0003700">
    <property type="term" value="F:DNA-binding transcription factor activity"/>
    <property type="evidence" value="ECO:0007669"/>
    <property type="project" value="TreeGrafter"/>
</dbReference>